<dbReference type="SMART" id="SM00849">
    <property type="entry name" value="Lactamase_B"/>
    <property type="match status" value="1"/>
</dbReference>
<dbReference type="eggNOG" id="COG0491">
    <property type="taxonomic scope" value="Bacteria"/>
</dbReference>
<evidence type="ECO:0000259" key="1">
    <source>
        <dbReference type="SMART" id="SM00849"/>
    </source>
</evidence>
<dbReference type="PANTHER" id="PTHR42951:SF4">
    <property type="entry name" value="ACYL-COENZYME A THIOESTERASE MBLAC2"/>
    <property type="match status" value="1"/>
</dbReference>
<name>A7HLQ6_FERNB</name>
<gene>
    <name evidence="2" type="ordered locus">Fnod_0989</name>
</gene>
<evidence type="ECO:0000313" key="2">
    <source>
        <dbReference type="EMBL" id="ABS60839.1"/>
    </source>
</evidence>
<dbReference type="STRING" id="381764.Fnod_0989"/>
<protein>
    <submittedName>
        <fullName evidence="2">Beta-lactamase domain protein</fullName>
    </submittedName>
</protein>
<dbReference type="InterPro" id="IPR001279">
    <property type="entry name" value="Metallo-B-lactamas"/>
</dbReference>
<dbReference type="EMBL" id="CP000771">
    <property type="protein sequence ID" value="ABS60839.1"/>
    <property type="molecule type" value="Genomic_DNA"/>
</dbReference>
<evidence type="ECO:0000313" key="3">
    <source>
        <dbReference type="Proteomes" id="UP000002415"/>
    </source>
</evidence>
<dbReference type="AlphaFoldDB" id="A7HLQ6"/>
<dbReference type="OrthoDB" id="420651at2"/>
<dbReference type="InterPro" id="IPR036866">
    <property type="entry name" value="RibonucZ/Hydroxyglut_hydro"/>
</dbReference>
<dbReference type="SUPFAM" id="SSF56281">
    <property type="entry name" value="Metallo-hydrolase/oxidoreductase"/>
    <property type="match status" value="1"/>
</dbReference>
<dbReference type="Gene3D" id="3.60.15.10">
    <property type="entry name" value="Ribonuclease Z/Hydroxyacylglutathione hydrolase-like"/>
    <property type="match status" value="1"/>
</dbReference>
<proteinExistence type="predicted"/>
<keyword evidence="3" id="KW-1185">Reference proteome</keyword>
<feature type="domain" description="Metallo-beta-lactamase" evidence="1">
    <location>
        <begin position="17"/>
        <end position="189"/>
    </location>
</feature>
<organism evidence="2 3">
    <name type="scientific">Fervidobacterium nodosum (strain ATCC 35602 / DSM 5306 / Rt17-B1)</name>
    <dbReference type="NCBI Taxonomy" id="381764"/>
    <lineage>
        <taxon>Bacteria</taxon>
        <taxon>Thermotogati</taxon>
        <taxon>Thermotogota</taxon>
        <taxon>Thermotogae</taxon>
        <taxon>Thermotogales</taxon>
        <taxon>Fervidobacteriaceae</taxon>
        <taxon>Fervidobacterium</taxon>
    </lineage>
</organism>
<dbReference type="Proteomes" id="UP000002415">
    <property type="component" value="Chromosome"/>
</dbReference>
<dbReference type="KEGG" id="fno:Fnod_0989"/>
<dbReference type="HOGENOM" id="CLU_056342_5_2_0"/>
<reference evidence="2 3" key="1">
    <citation type="submission" date="2007-07" db="EMBL/GenBank/DDBJ databases">
        <title>Complete sequence of Fervidobacterium nodosum Rt17-B1.</title>
        <authorList>
            <consortium name="US DOE Joint Genome Institute"/>
            <person name="Copeland A."/>
            <person name="Lucas S."/>
            <person name="Lapidus A."/>
            <person name="Barry K."/>
            <person name="Glavina del Rio T."/>
            <person name="Dalin E."/>
            <person name="Tice H."/>
            <person name="Pitluck S."/>
            <person name="Saunders E."/>
            <person name="Brettin T."/>
            <person name="Bruce D."/>
            <person name="Detter J.C."/>
            <person name="Han C."/>
            <person name="Schmutz J."/>
            <person name="Larimer F."/>
            <person name="Land M."/>
            <person name="Hauser L."/>
            <person name="Kyrpides N."/>
            <person name="Mikhailova N."/>
            <person name="Nelson K."/>
            <person name="Gogarten J.P."/>
            <person name="Noll K."/>
            <person name="Richardson P."/>
        </authorList>
    </citation>
    <scope>NUCLEOTIDE SEQUENCE [LARGE SCALE GENOMIC DNA]</scope>
    <source>
        <strain evidence="3">ATCC 35602 / DSM 5306 / Rt17-B1</strain>
    </source>
</reference>
<accession>A7HLQ6</accession>
<dbReference type="PANTHER" id="PTHR42951">
    <property type="entry name" value="METALLO-BETA-LACTAMASE DOMAIN-CONTAINING"/>
    <property type="match status" value="1"/>
</dbReference>
<dbReference type="CDD" id="cd16282">
    <property type="entry name" value="metallo-hydrolase-like_MBL-fold"/>
    <property type="match status" value="1"/>
</dbReference>
<dbReference type="InterPro" id="IPR050855">
    <property type="entry name" value="NDM-1-like"/>
</dbReference>
<dbReference type="RefSeq" id="WP_011994154.1">
    <property type="nucleotide sequence ID" value="NC_009718.1"/>
</dbReference>
<sequence>MVRKVTENVYVIEHEEAANNVIIIGKKGVILVDTSLFPEKAKSISKFVKEFTMKPISLVLNTHYHPDHTFGNVIFDCPIVAHSLTREKMEQFDQNYFVEIGIDYFKPKLPDVIFDDIFEYEDGLKIKFVHAPGHTPDSSYVYIPEENILITGDTVINTIHPEIVEDSNLNVWIKTLEKLPKAKHVIPGHGEYGDYKLVTDMIDYIEKIKKIIIGELRPADFEADENFSKRLHPEMLEWSLKNLLSKTNF</sequence>
<dbReference type="Pfam" id="PF00753">
    <property type="entry name" value="Lactamase_B"/>
    <property type="match status" value="1"/>
</dbReference>
<reference evidence="2 3" key="2">
    <citation type="journal article" date="2009" name="Proc. Natl. Acad. Sci. U.S.A.">
        <title>On the chimeric nature, thermophilic origin, and phylogenetic placement of the Thermotogales.</title>
        <authorList>
            <person name="Zhaxybayeva O."/>
            <person name="Swithers K.S."/>
            <person name="Lapierre P."/>
            <person name="Fournier G.P."/>
            <person name="Bickhart D.M."/>
            <person name="DeBoy R.T."/>
            <person name="Nelson K.E."/>
            <person name="Nesbo C.L."/>
            <person name="Doolittle W.F."/>
            <person name="Gogarten J.P."/>
            <person name="Noll K.M."/>
        </authorList>
    </citation>
    <scope>NUCLEOTIDE SEQUENCE [LARGE SCALE GENOMIC DNA]</scope>
    <source>
        <strain evidence="3">ATCC 35602 / DSM 5306 / Rt17-B1</strain>
    </source>
</reference>